<reference evidence="2" key="2">
    <citation type="journal article" date="2021" name="PeerJ">
        <title>Extensive microbial diversity within the chicken gut microbiome revealed by metagenomics and culture.</title>
        <authorList>
            <person name="Gilroy R."/>
            <person name="Ravi A."/>
            <person name="Getino M."/>
            <person name="Pursley I."/>
            <person name="Horton D.L."/>
            <person name="Alikhan N.F."/>
            <person name="Baker D."/>
            <person name="Gharbi K."/>
            <person name="Hall N."/>
            <person name="Watson M."/>
            <person name="Adriaenssens E.M."/>
            <person name="Foster-Nyarko E."/>
            <person name="Jarju S."/>
            <person name="Secka A."/>
            <person name="Antonio M."/>
            <person name="Oren A."/>
            <person name="Chaudhuri R.R."/>
            <person name="La Ragione R."/>
            <person name="Hildebrand F."/>
            <person name="Pallen M.J."/>
        </authorList>
    </citation>
    <scope>NUCLEOTIDE SEQUENCE</scope>
    <source>
        <strain evidence="2">CHK152-2994</strain>
    </source>
</reference>
<evidence type="ECO:0000313" key="3">
    <source>
        <dbReference type="Proteomes" id="UP000824139"/>
    </source>
</evidence>
<name>A0A9D1FW53_9BACT</name>
<feature type="domain" description="Phosphoadenosine phosphosulphate reductase" evidence="1">
    <location>
        <begin position="159"/>
        <end position="264"/>
    </location>
</feature>
<organism evidence="2 3">
    <name type="scientific">Candidatus Scatenecus faecavium</name>
    <dbReference type="NCBI Taxonomy" id="2840915"/>
    <lineage>
        <taxon>Bacteria</taxon>
        <taxon>Candidatus Scatenecus</taxon>
    </lineage>
</organism>
<comment type="caution">
    <text evidence="2">The sequence shown here is derived from an EMBL/GenBank/DDBJ whole genome shotgun (WGS) entry which is preliminary data.</text>
</comment>
<dbReference type="Gene3D" id="3.40.50.620">
    <property type="entry name" value="HUPs"/>
    <property type="match status" value="1"/>
</dbReference>
<proteinExistence type="predicted"/>
<dbReference type="InterPro" id="IPR002500">
    <property type="entry name" value="PAPS_reduct_dom"/>
</dbReference>
<dbReference type="GO" id="GO:0003824">
    <property type="term" value="F:catalytic activity"/>
    <property type="evidence" value="ECO:0007669"/>
    <property type="project" value="InterPro"/>
</dbReference>
<dbReference type="EMBL" id="DVJO01000120">
    <property type="protein sequence ID" value="HIS83055.1"/>
    <property type="molecule type" value="Genomic_DNA"/>
</dbReference>
<accession>A0A9D1FW53</accession>
<dbReference type="AlphaFoldDB" id="A0A9D1FW53"/>
<gene>
    <name evidence="2" type="ORF">IAD41_05560</name>
</gene>
<evidence type="ECO:0000259" key="1">
    <source>
        <dbReference type="Pfam" id="PF01507"/>
    </source>
</evidence>
<reference evidence="2" key="1">
    <citation type="submission" date="2020-10" db="EMBL/GenBank/DDBJ databases">
        <authorList>
            <person name="Gilroy R."/>
        </authorList>
    </citation>
    <scope>NUCLEOTIDE SEQUENCE</scope>
    <source>
        <strain evidence="2">CHK152-2994</strain>
    </source>
</reference>
<dbReference type="PANTHER" id="PTHR43196">
    <property type="entry name" value="SULFATE ADENYLYLTRANSFERASE SUBUNIT 2"/>
    <property type="match status" value="1"/>
</dbReference>
<feature type="domain" description="Phosphoadenosine phosphosulphate reductase" evidence="1">
    <location>
        <begin position="46"/>
        <end position="92"/>
    </location>
</feature>
<sequence>MPATSKEEAELKRNFLKQRQSLPLHLKIEMSKRRIREFYEHFDGKVYVSFSGGKDSTVLLHLVRSLYPDVLAVFVDTGLEYPEVKDFVKTFDNITIIRPKFPFNRVIEEYGYPVISKEVAKFIEDNRRNPNGYTAKKFDSNSDYIKKYGSRYDLSKWKFLRDSNIKVSAQCCNVMKKQPAKKFEKESGLKPFIATMAAESNLRKQEYLKKGCNSFETKRPASTPLGFWTEQDILQYLVENNLPYCSLYGEILKDKTGKYFTTKAKRTGCMFCMFGVHTEKSPNRFELMKTTHPKLYDYCINKLGCGKVLDFIGAKY</sequence>
<dbReference type="Pfam" id="PF01507">
    <property type="entry name" value="PAPS_reduct"/>
    <property type="match status" value="2"/>
</dbReference>
<dbReference type="InterPro" id="IPR050128">
    <property type="entry name" value="Sulfate_adenylyltrnsfr_sub2"/>
</dbReference>
<dbReference type="InterPro" id="IPR014729">
    <property type="entry name" value="Rossmann-like_a/b/a_fold"/>
</dbReference>
<dbReference type="SUPFAM" id="SSF52402">
    <property type="entry name" value="Adenine nucleotide alpha hydrolases-like"/>
    <property type="match status" value="1"/>
</dbReference>
<dbReference type="Proteomes" id="UP000824139">
    <property type="component" value="Unassembled WGS sequence"/>
</dbReference>
<protein>
    <submittedName>
        <fullName evidence="2">Phosphoadenosine phosphosulfate reductase family protein</fullName>
    </submittedName>
</protein>
<evidence type="ECO:0000313" key="2">
    <source>
        <dbReference type="EMBL" id="HIS83055.1"/>
    </source>
</evidence>
<dbReference type="PANTHER" id="PTHR43196:SF2">
    <property type="entry name" value="PHOSPHOADENOSINE PHOSPHOSULFATE REDUCTASE"/>
    <property type="match status" value="1"/>
</dbReference>